<proteinExistence type="predicted"/>
<evidence type="ECO:0000313" key="2">
    <source>
        <dbReference type="EMBL" id="SJZ96535.1"/>
    </source>
</evidence>
<name>A0A1T4PYH5_9GAMM</name>
<dbReference type="AlphaFoldDB" id="A0A1T4PYH5"/>
<sequence>MLLQYRASSRRILRPGFGYVATTSMLVLLLGGCNDTGETPSPRRVADSASIHDAGAEPSSEADPACTVSRDPDAIVAGTALGECIATAMIAAGTGVMVLEGPEMETTTTQYQFRPRLTVVVGNDTMRMVVTDSGGWARGPDGHWLQEDESSSNPAVRIATATLRGLRATMQPAAIAGGYGICPEWVSEGLSSVEGDEFSDYQAFAFRCAAPYQLAGITVTQLKIWVDSTFLPIKAITSSQSPILESSTVSHFSAWGEPIDIPNVATAP</sequence>
<evidence type="ECO:0000313" key="3">
    <source>
        <dbReference type="Proteomes" id="UP000190061"/>
    </source>
</evidence>
<dbReference type="PROSITE" id="PS51257">
    <property type="entry name" value="PROKAR_LIPOPROTEIN"/>
    <property type="match status" value="1"/>
</dbReference>
<dbReference type="STRING" id="1122188.SAMN02745674_01387"/>
<keyword evidence="3" id="KW-1185">Reference proteome</keyword>
<dbReference type="Proteomes" id="UP000190061">
    <property type="component" value="Unassembled WGS sequence"/>
</dbReference>
<protein>
    <submittedName>
        <fullName evidence="2">Uncharacterized protein</fullName>
    </submittedName>
</protein>
<accession>A0A1T4PYH5</accession>
<dbReference type="EMBL" id="FUXP01000004">
    <property type="protein sequence ID" value="SJZ96535.1"/>
    <property type="molecule type" value="Genomic_DNA"/>
</dbReference>
<organism evidence="2 3">
    <name type="scientific">Lysobacter spongiicola DSM 21749</name>
    <dbReference type="NCBI Taxonomy" id="1122188"/>
    <lineage>
        <taxon>Bacteria</taxon>
        <taxon>Pseudomonadati</taxon>
        <taxon>Pseudomonadota</taxon>
        <taxon>Gammaproteobacteria</taxon>
        <taxon>Lysobacterales</taxon>
        <taxon>Lysobacteraceae</taxon>
        <taxon>Novilysobacter</taxon>
    </lineage>
</organism>
<reference evidence="2 3" key="1">
    <citation type="submission" date="2017-02" db="EMBL/GenBank/DDBJ databases">
        <authorList>
            <person name="Peterson S.W."/>
        </authorList>
    </citation>
    <scope>NUCLEOTIDE SEQUENCE [LARGE SCALE GENOMIC DNA]</scope>
    <source>
        <strain evidence="2 3">DSM 21749</strain>
    </source>
</reference>
<dbReference type="Gene3D" id="2.50.20.20">
    <property type="match status" value="1"/>
</dbReference>
<evidence type="ECO:0000256" key="1">
    <source>
        <dbReference type="SAM" id="MobiDB-lite"/>
    </source>
</evidence>
<gene>
    <name evidence="2" type="ORF">SAMN02745674_01387</name>
</gene>
<feature type="region of interest" description="Disordered" evidence="1">
    <location>
        <begin position="39"/>
        <end position="67"/>
    </location>
</feature>